<keyword evidence="3" id="KW-1185">Reference proteome</keyword>
<reference evidence="2 3" key="1">
    <citation type="journal article" date="2022" name="bioRxiv">
        <title>Genomics of Preaxostyla Flagellates Illuminates Evolutionary Transitions and the Path Towards Mitochondrial Loss.</title>
        <authorList>
            <person name="Novak L.V.F."/>
            <person name="Treitli S.C."/>
            <person name="Pyrih J."/>
            <person name="Halakuc P."/>
            <person name="Pipaliya S.V."/>
            <person name="Vacek V."/>
            <person name="Brzon O."/>
            <person name="Soukal P."/>
            <person name="Eme L."/>
            <person name="Dacks J.B."/>
            <person name="Karnkowska A."/>
            <person name="Elias M."/>
            <person name="Hampl V."/>
        </authorList>
    </citation>
    <scope>NUCLEOTIDE SEQUENCE [LARGE SCALE GENOMIC DNA]</scope>
    <source>
        <strain evidence="2">NAU3</strain>
        <tissue evidence="2">Gut</tissue>
    </source>
</reference>
<dbReference type="Proteomes" id="UP001281761">
    <property type="component" value="Unassembled WGS sequence"/>
</dbReference>
<dbReference type="PROSITE" id="PS00201">
    <property type="entry name" value="FLAVODOXIN"/>
    <property type="match status" value="1"/>
</dbReference>
<evidence type="ECO:0000313" key="2">
    <source>
        <dbReference type="EMBL" id="KAK2962659.1"/>
    </source>
</evidence>
<sequence>MKNILILYFSSSGYTQTLAEQIKIKLETQLKDRVSVTIERLQTSADNLPGGNLSMDDYKKLDDNTKLLKQPTSNIADFDCVCIGAPVWYYTFPRFLNPFLNSLDGKNYPGEIFMFTTAHSAFGSVEEDFAKNVSRKQVATLKSTSSDRQRKQQVAGFVGKIDSYLSSH</sequence>
<protein>
    <recommendedName>
        <fullName evidence="1">Flavodoxin-like domain-containing protein</fullName>
    </recommendedName>
</protein>
<dbReference type="Gene3D" id="3.40.50.360">
    <property type="match status" value="1"/>
</dbReference>
<gene>
    <name evidence="2" type="ORF">BLNAU_2492</name>
</gene>
<feature type="domain" description="Flavodoxin-like" evidence="1">
    <location>
        <begin position="4"/>
        <end position="134"/>
    </location>
</feature>
<dbReference type="InterPro" id="IPR001226">
    <property type="entry name" value="Flavodoxin_CS"/>
</dbReference>
<accession>A0ABQ9YGD7</accession>
<proteinExistence type="predicted"/>
<dbReference type="InterPro" id="IPR008254">
    <property type="entry name" value="Flavodoxin/NO_synth"/>
</dbReference>
<dbReference type="SUPFAM" id="SSF52218">
    <property type="entry name" value="Flavoproteins"/>
    <property type="match status" value="1"/>
</dbReference>
<comment type="caution">
    <text evidence="2">The sequence shown here is derived from an EMBL/GenBank/DDBJ whole genome shotgun (WGS) entry which is preliminary data.</text>
</comment>
<dbReference type="InterPro" id="IPR029039">
    <property type="entry name" value="Flavoprotein-like_sf"/>
</dbReference>
<dbReference type="PANTHER" id="PTHR39201:SF1">
    <property type="entry name" value="FLAVODOXIN-LIKE DOMAIN-CONTAINING PROTEIN"/>
    <property type="match status" value="1"/>
</dbReference>
<dbReference type="Pfam" id="PF12682">
    <property type="entry name" value="Flavodoxin_4"/>
    <property type="match status" value="1"/>
</dbReference>
<evidence type="ECO:0000313" key="3">
    <source>
        <dbReference type="Proteomes" id="UP001281761"/>
    </source>
</evidence>
<dbReference type="PANTHER" id="PTHR39201">
    <property type="entry name" value="EXPORTED PROTEIN-RELATED"/>
    <property type="match status" value="1"/>
</dbReference>
<name>A0ABQ9YGD7_9EUKA</name>
<dbReference type="EMBL" id="JARBJD010000010">
    <property type="protein sequence ID" value="KAK2962659.1"/>
    <property type="molecule type" value="Genomic_DNA"/>
</dbReference>
<organism evidence="2 3">
    <name type="scientific">Blattamonas nauphoetae</name>
    <dbReference type="NCBI Taxonomy" id="2049346"/>
    <lineage>
        <taxon>Eukaryota</taxon>
        <taxon>Metamonada</taxon>
        <taxon>Preaxostyla</taxon>
        <taxon>Oxymonadida</taxon>
        <taxon>Blattamonas</taxon>
    </lineage>
</organism>
<evidence type="ECO:0000259" key="1">
    <source>
        <dbReference type="Pfam" id="PF12682"/>
    </source>
</evidence>